<keyword evidence="2" id="KW-1185">Reference proteome</keyword>
<name>A0A9D4R9V0_DREPO</name>
<protein>
    <submittedName>
        <fullName evidence="1">Uncharacterized protein</fullName>
    </submittedName>
</protein>
<dbReference type="PANTHER" id="PTHR33480:SF1">
    <property type="entry name" value="TYR RECOMBINASE DOMAIN-CONTAINING PROTEIN"/>
    <property type="match status" value="1"/>
</dbReference>
<evidence type="ECO:0000313" key="1">
    <source>
        <dbReference type="EMBL" id="KAH3860474.1"/>
    </source>
</evidence>
<dbReference type="PANTHER" id="PTHR33480">
    <property type="entry name" value="SET DOMAIN-CONTAINING PROTEIN-RELATED"/>
    <property type="match status" value="1"/>
</dbReference>
<dbReference type="Proteomes" id="UP000828390">
    <property type="component" value="Unassembled WGS sequence"/>
</dbReference>
<gene>
    <name evidence="1" type="ORF">DPMN_023374</name>
</gene>
<reference evidence="1" key="1">
    <citation type="journal article" date="2019" name="bioRxiv">
        <title>The Genome of the Zebra Mussel, Dreissena polymorpha: A Resource for Invasive Species Research.</title>
        <authorList>
            <person name="McCartney M.A."/>
            <person name="Auch B."/>
            <person name="Kono T."/>
            <person name="Mallez S."/>
            <person name="Zhang Y."/>
            <person name="Obille A."/>
            <person name="Becker A."/>
            <person name="Abrahante J.E."/>
            <person name="Garbe J."/>
            <person name="Badalamenti J.P."/>
            <person name="Herman A."/>
            <person name="Mangelson H."/>
            <person name="Liachko I."/>
            <person name="Sullivan S."/>
            <person name="Sone E.D."/>
            <person name="Koren S."/>
            <person name="Silverstein K.A.T."/>
            <person name="Beckman K.B."/>
            <person name="Gohl D.M."/>
        </authorList>
    </citation>
    <scope>NUCLEOTIDE SEQUENCE</scope>
    <source>
        <strain evidence="1">Duluth1</strain>
        <tissue evidence="1">Whole animal</tissue>
    </source>
</reference>
<proteinExistence type="predicted"/>
<dbReference type="EMBL" id="JAIWYP010000002">
    <property type="protein sequence ID" value="KAH3860474.1"/>
    <property type="molecule type" value="Genomic_DNA"/>
</dbReference>
<comment type="caution">
    <text evidence="1">The sequence shown here is derived from an EMBL/GenBank/DDBJ whole genome shotgun (WGS) entry which is preliminary data.</text>
</comment>
<organism evidence="1 2">
    <name type="scientific">Dreissena polymorpha</name>
    <name type="common">Zebra mussel</name>
    <name type="synonym">Mytilus polymorpha</name>
    <dbReference type="NCBI Taxonomy" id="45954"/>
    <lineage>
        <taxon>Eukaryota</taxon>
        <taxon>Metazoa</taxon>
        <taxon>Spiralia</taxon>
        <taxon>Lophotrochozoa</taxon>
        <taxon>Mollusca</taxon>
        <taxon>Bivalvia</taxon>
        <taxon>Autobranchia</taxon>
        <taxon>Heteroconchia</taxon>
        <taxon>Euheterodonta</taxon>
        <taxon>Imparidentia</taxon>
        <taxon>Neoheterodontei</taxon>
        <taxon>Myida</taxon>
        <taxon>Dreissenoidea</taxon>
        <taxon>Dreissenidae</taxon>
        <taxon>Dreissena</taxon>
    </lineage>
</organism>
<evidence type="ECO:0000313" key="2">
    <source>
        <dbReference type="Proteomes" id="UP000828390"/>
    </source>
</evidence>
<dbReference type="AlphaFoldDB" id="A0A9D4R9V0"/>
<reference evidence="1" key="2">
    <citation type="submission" date="2020-11" db="EMBL/GenBank/DDBJ databases">
        <authorList>
            <person name="McCartney M.A."/>
            <person name="Auch B."/>
            <person name="Kono T."/>
            <person name="Mallez S."/>
            <person name="Becker A."/>
            <person name="Gohl D.M."/>
            <person name="Silverstein K.A.T."/>
            <person name="Koren S."/>
            <person name="Bechman K.B."/>
            <person name="Herman A."/>
            <person name="Abrahante J.E."/>
            <person name="Garbe J."/>
        </authorList>
    </citation>
    <scope>NUCLEOTIDE SEQUENCE</scope>
    <source>
        <strain evidence="1">Duluth1</strain>
        <tissue evidence="1">Whole animal</tissue>
    </source>
</reference>
<accession>A0A9D4R9V0</accession>
<sequence>MVTAIDTLEDTRTNCSIRTKNMFVFACFDQLDSHTNAWYALNPLAHEAGCQHPDMISSSYLRTYLSTVYQVLEMEDRERELLSGHLHIDVHSRKAHYR</sequence>